<sequence length="221" mass="23468">MNRIYNTHLWIFSVVFTGCQYPSPPGTGTGTGDETGIVINDDCEEHSDCYHPGLAQCIAGECVPCDVGEGYCPTGYTCDMGSSTCALACPMDGVDPGDDPAEDNDSPGTAATISELDDLSLWLCPGDVDYFEFTVPGGGASAYVSIITNAEPYDGDLDLLLTGPSIFSTISDSRWYGQHHPRSVEAIHTKLSGGTYTLKAHLVNGEGGLPYRIQVRILIGN</sequence>
<reference evidence="1 2" key="1">
    <citation type="submission" date="2018-03" db="EMBL/GenBank/DDBJ databases">
        <title>Draft Genome Sequences of the Obligatory Marine Myxobacteria Enhygromyxa salina SWB007.</title>
        <authorList>
            <person name="Poehlein A."/>
            <person name="Moghaddam J.A."/>
            <person name="Harms H."/>
            <person name="Alanjari M."/>
            <person name="Koenig G.M."/>
            <person name="Daniel R."/>
            <person name="Schaeberle T.F."/>
        </authorList>
    </citation>
    <scope>NUCLEOTIDE SEQUENCE [LARGE SCALE GENOMIC DNA]</scope>
    <source>
        <strain evidence="1 2">SWB007</strain>
    </source>
</reference>
<proteinExistence type="predicted"/>
<evidence type="ECO:0000313" key="2">
    <source>
        <dbReference type="Proteomes" id="UP000238823"/>
    </source>
</evidence>
<protein>
    <submittedName>
        <fullName evidence="1">Uncharacterized protein</fullName>
    </submittedName>
</protein>
<dbReference type="Proteomes" id="UP000238823">
    <property type="component" value="Unassembled WGS sequence"/>
</dbReference>
<comment type="caution">
    <text evidence="1">The sequence shown here is derived from an EMBL/GenBank/DDBJ whole genome shotgun (WGS) entry which is preliminary data.</text>
</comment>
<dbReference type="EMBL" id="PVNL01000026">
    <property type="protein sequence ID" value="PRQ09372.1"/>
    <property type="molecule type" value="Genomic_DNA"/>
</dbReference>
<gene>
    <name evidence="1" type="ORF">ENSA7_08990</name>
</gene>
<organism evidence="1 2">
    <name type="scientific">Enhygromyxa salina</name>
    <dbReference type="NCBI Taxonomy" id="215803"/>
    <lineage>
        <taxon>Bacteria</taxon>
        <taxon>Pseudomonadati</taxon>
        <taxon>Myxococcota</taxon>
        <taxon>Polyangia</taxon>
        <taxon>Nannocystales</taxon>
        <taxon>Nannocystaceae</taxon>
        <taxon>Enhygromyxa</taxon>
    </lineage>
</organism>
<dbReference type="PROSITE" id="PS51257">
    <property type="entry name" value="PROKAR_LIPOPROTEIN"/>
    <property type="match status" value="1"/>
</dbReference>
<dbReference type="Gene3D" id="2.60.120.380">
    <property type="match status" value="1"/>
</dbReference>
<accession>A0A2S9YWE3</accession>
<evidence type="ECO:0000313" key="1">
    <source>
        <dbReference type="EMBL" id="PRQ09372.1"/>
    </source>
</evidence>
<name>A0A2S9YWE3_9BACT</name>
<dbReference type="AlphaFoldDB" id="A0A2S9YWE3"/>